<feature type="compositionally biased region" description="Low complexity" evidence="8">
    <location>
        <begin position="464"/>
        <end position="476"/>
    </location>
</feature>
<keyword evidence="1" id="KW-0597">Phosphoprotein</keyword>
<keyword evidence="5" id="KW-0007">Acetylation</keyword>
<organism evidence="10 11">
    <name type="scientific">Octodon degus</name>
    <name type="common">Degu</name>
    <name type="synonym">Sciurus degus</name>
    <dbReference type="NCBI Taxonomy" id="10160"/>
    <lineage>
        <taxon>Eukaryota</taxon>
        <taxon>Metazoa</taxon>
        <taxon>Chordata</taxon>
        <taxon>Craniata</taxon>
        <taxon>Vertebrata</taxon>
        <taxon>Euteleostomi</taxon>
        <taxon>Mammalia</taxon>
        <taxon>Eutheria</taxon>
        <taxon>Euarchontoglires</taxon>
        <taxon>Glires</taxon>
        <taxon>Rodentia</taxon>
        <taxon>Hystricomorpha</taxon>
        <taxon>Octodontidae</taxon>
        <taxon>Octodon</taxon>
    </lineage>
</organism>
<name>A0A6P3FB82_OCTDE</name>
<dbReference type="Gene3D" id="3.30.40.10">
    <property type="entry name" value="Zinc/RING finger domain, C3HC4 (zinc finger)"/>
    <property type="match status" value="1"/>
</dbReference>
<dbReference type="GO" id="GO:0008270">
    <property type="term" value="F:zinc ion binding"/>
    <property type="evidence" value="ECO:0007669"/>
    <property type="project" value="UniProtKB-KW"/>
</dbReference>
<keyword evidence="3" id="KW-0863">Zinc-finger</keyword>
<evidence type="ECO:0000256" key="4">
    <source>
        <dbReference type="ARBA" id="ARBA00022833"/>
    </source>
</evidence>
<evidence type="ECO:0000256" key="3">
    <source>
        <dbReference type="ARBA" id="ARBA00022771"/>
    </source>
</evidence>
<evidence type="ECO:0000256" key="6">
    <source>
        <dbReference type="ARBA" id="ARBA00037636"/>
    </source>
</evidence>
<dbReference type="AlphaFoldDB" id="A0A6P3FB82"/>
<feature type="compositionally biased region" description="Low complexity" evidence="8">
    <location>
        <begin position="499"/>
        <end position="513"/>
    </location>
</feature>
<dbReference type="OrthoDB" id="193703at2759"/>
<dbReference type="GO" id="GO:0045824">
    <property type="term" value="P:negative regulation of innate immune response"/>
    <property type="evidence" value="ECO:0007669"/>
    <property type="project" value="TreeGrafter"/>
</dbReference>
<feature type="non-terminal residue" evidence="11">
    <location>
        <position position="1"/>
    </location>
</feature>
<feature type="compositionally biased region" description="Acidic residues" evidence="8">
    <location>
        <begin position="538"/>
        <end position="547"/>
    </location>
</feature>
<dbReference type="FunFam" id="3.30.40.10:FF:000402">
    <property type="entry name" value="TRAF-type zinc finger domain-containing protein 1"/>
    <property type="match status" value="1"/>
</dbReference>
<dbReference type="InParanoid" id="A0A6P3FB82"/>
<feature type="region of interest" description="Disordered" evidence="8">
    <location>
        <begin position="186"/>
        <end position="206"/>
    </location>
</feature>
<dbReference type="GeneID" id="101584294"/>
<evidence type="ECO:0000256" key="5">
    <source>
        <dbReference type="ARBA" id="ARBA00022990"/>
    </source>
</evidence>
<dbReference type="GO" id="GO:0005739">
    <property type="term" value="C:mitochondrion"/>
    <property type="evidence" value="ECO:0007669"/>
    <property type="project" value="TreeGrafter"/>
</dbReference>
<reference evidence="11" key="1">
    <citation type="submission" date="2025-08" db="UniProtKB">
        <authorList>
            <consortium name="RefSeq"/>
        </authorList>
    </citation>
    <scope>IDENTIFICATION</scope>
</reference>
<feature type="compositionally biased region" description="Polar residues" evidence="8">
    <location>
        <begin position="424"/>
        <end position="435"/>
    </location>
</feature>
<comment type="function">
    <text evidence="6">Negative feedback regulator that controls excessive innate immune responses. Regulates both Toll-like receptor 4 (TLR4) and DDX58/RIG1-like helicases (RLH) pathways. May inhibit the LTR pathway by direct interaction with TRAF6 and attenuation of NF-kappa-B activation. May negatively regulate the RLH pathway downstream from MAVS and upstream of NF-kappa-B and IRF3.</text>
</comment>
<evidence type="ECO:0000256" key="7">
    <source>
        <dbReference type="ARBA" id="ARBA00040410"/>
    </source>
</evidence>
<keyword evidence="4" id="KW-0862">Zinc</keyword>
<sequence>QRNIGICPICKEPFPKSDMEIHMATEHCQVTCKCNKKFEKMHLKNHEETECPLRLALCQHCDLELSVLKLKEHEDYCGARTELCSSCGRNVLVKDLKTHPEVCGRREEEKRNEGAVPPNTYEESWGQGGIWIASQLLRQIEALDPHTRLPRRHLQALESDLFHSRTANQRNMTAHFPVENNLFEEQERQERNRGQNPPSKGGEDSANWDFMLALSLQNEGQATSMAEQDFWRAVCEADQAHDGPHSQNDIKGTADKTMLPCEFCEELYPEELLIDHQTSCNPSRALPLLSTGSSPPRREEDPDVIFQSFLQQATNNQLDSLMGLSDSAPVGDSIIIPCEFCGVQLEEEVLFHHQDQCDQRPATASHHVMEGIPQQDSQPHATSPELPRRRVRHQGDLSSGYMDDIKQEAARGSTSNAAENMTTSCTQMSDPTSAPRSGCQPSPPRVVKLSNSDSQGARGRNRNGPIGAQAAAPAPGMHSMRSLYPESLVPSFSRGPVGRHGASGRSEGGRSSRVPPAATSYRGRTAKAKPPKQQGAGDAEEEEEEEE</sequence>
<dbReference type="RefSeq" id="XP_004636053.1">
    <property type="nucleotide sequence ID" value="XM_004635996.2"/>
</dbReference>
<dbReference type="PANTHER" id="PTHR16295">
    <property type="entry name" value="TRAF-TYPE ZINC FINGER PROTEIN-RELATED"/>
    <property type="match status" value="1"/>
</dbReference>
<evidence type="ECO:0000256" key="1">
    <source>
        <dbReference type="ARBA" id="ARBA00022553"/>
    </source>
</evidence>
<evidence type="ECO:0000313" key="11">
    <source>
        <dbReference type="RefSeq" id="XP_004636053.1"/>
    </source>
</evidence>
<evidence type="ECO:0000259" key="9">
    <source>
        <dbReference type="Pfam" id="PF21366"/>
    </source>
</evidence>
<feature type="region of interest" description="Disordered" evidence="8">
    <location>
        <begin position="424"/>
        <end position="547"/>
    </location>
</feature>
<gene>
    <name evidence="11" type="primary">Trafd1</name>
</gene>
<keyword evidence="2" id="KW-0479">Metal-binding</keyword>
<evidence type="ECO:0000256" key="8">
    <source>
        <dbReference type="SAM" id="MobiDB-lite"/>
    </source>
</evidence>
<dbReference type="CTD" id="10906"/>
<proteinExistence type="predicted"/>
<keyword evidence="10" id="KW-1185">Reference proteome</keyword>
<dbReference type="InterPro" id="IPR051986">
    <property type="entry name" value="Innate_Immune_Apopt_Reg"/>
</dbReference>
<evidence type="ECO:0000313" key="10">
    <source>
        <dbReference type="Proteomes" id="UP000515203"/>
    </source>
</evidence>
<dbReference type="Pfam" id="PF21366">
    <property type="entry name" value="TRAFD1-XIAF1_ZnF"/>
    <property type="match status" value="1"/>
</dbReference>
<dbReference type="InterPro" id="IPR049439">
    <property type="entry name" value="TRAFD1-XIAF1_Znf"/>
</dbReference>
<dbReference type="Proteomes" id="UP000515203">
    <property type="component" value="Unplaced"/>
</dbReference>
<evidence type="ECO:0000256" key="2">
    <source>
        <dbReference type="ARBA" id="ARBA00022723"/>
    </source>
</evidence>
<feature type="domain" description="TRAFD1/XAF1 zinc finger" evidence="9">
    <location>
        <begin position="62"/>
        <end position="104"/>
    </location>
</feature>
<dbReference type="InterPro" id="IPR013083">
    <property type="entry name" value="Znf_RING/FYVE/PHD"/>
</dbReference>
<feature type="region of interest" description="Disordered" evidence="8">
    <location>
        <begin position="361"/>
        <end position="389"/>
    </location>
</feature>
<dbReference type="FunCoup" id="A0A6P3FB82">
    <property type="interactions" value="2621"/>
</dbReference>
<accession>A0A6P3FB82</accession>
<dbReference type="PANTHER" id="PTHR16295:SF19">
    <property type="entry name" value="TRAF-TYPE ZINC FINGER DOMAIN-CONTAINING PROTEIN 1"/>
    <property type="match status" value="1"/>
</dbReference>
<protein>
    <recommendedName>
        <fullName evidence="7">TRAF-type zinc finger domain-containing protein 1</fullName>
    </recommendedName>
</protein>